<evidence type="ECO:0000256" key="6">
    <source>
        <dbReference type="ARBA" id="ARBA00022692"/>
    </source>
</evidence>
<evidence type="ECO:0000256" key="11">
    <source>
        <dbReference type="ARBA" id="ARBA00023065"/>
    </source>
</evidence>
<evidence type="ECO:0000256" key="1">
    <source>
        <dbReference type="ARBA" id="ARBA00004434"/>
    </source>
</evidence>
<evidence type="ECO:0000313" key="16">
    <source>
        <dbReference type="Proteomes" id="UP001152320"/>
    </source>
</evidence>
<keyword evidence="4 14" id="KW-0813">Transport</keyword>
<gene>
    <name evidence="15" type="ORF">HOLleu_17790</name>
</gene>
<name>A0A9Q1H936_HOLLE</name>
<comment type="function">
    <text evidence="14">Essential regulatory subunit of the mitochondrial calcium uniporter complex (uniplex), a complex that mediates calcium uptake into mitochondria.</text>
</comment>
<proteinExistence type="inferred from homology"/>
<dbReference type="AlphaFoldDB" id="A0A9Q1H936"/>
<keyword evidence="7 14" id="KW-0999">Mitochondrion inner membrane</keyword>
<comment type="similarity">
    <text evidence="2 14">Belongs to the SMDT1/EMRE family.</text>
</comment>
<dbReference type="GO" id="GO:1990246">
    <property type="term" value="C:uniplex complex"/>
    <property type="evidence" value="ECO:0007669"/>
    <property type="project" value="UniProtKB-UniRule"/>
</dbReference>
<keyword evidence="9 14" id="KW-0809">Transit peptide</keyword>
<sequence>MAISRVWSVPIFRLQRRIFGPEANSKRLIQQHCVRWKTTTSYGGIQEMPTQTRFGLIKTIFVSVPFLYFGATISKEGAAFLEENDIFVPEDDDD</sequence>
<dbReference type="Pfam" id="PF10161">
    <property type="entry name" value="DDDD"/>
    <property type="match status" value="1"/>
</dbReference>
<evidence type="ECO:0000256" key="9">
    <source>
        <dbReference type="ARBA" id="ARBA00022946"/>
    </source>
</evidence>
<dbReference type="GO" id="GO:0051560">
    <property type="term" value="P:mitochondrial calcium ion homeostasis"/>
    <property type="evidence" value="ECO:0007669"/>
    <property type="project" value="UniProtKB-UniRule"/>
</dbReference>
<keyword evidence="12 14" id="KW-0496">Mitochondrion</keyword>
<comment type="caution">
    <text evidence="15">The sequence shown here is derived from an EMBL/GenBank/DDBJ whole genome shotgun (WGS) entry which is preliminary data.</text>
</comment>
<comment type="subunit">
    <text evidence="14">Component of the uniplex complex. Interacts (via the transmembrane region) with MCU (via the first transmembrane region); the interaction is direct.</text>
</comment>
<dbReference type="PANTHER" id="PTHR33904">
    <property type="entry name" value="ESSENTIAL MCU REGULATOR, MITOCHONDRIAL"/>
    <property type="match status" value="1"/>
</dbReference>
<keyword evidence="6" id="KW-0812">Transmembrane</keyword>
<evidence type="ECO:0000256" key="14">
    <source>
        <dbReference type="RuleBase" id="RU369077"/>
    </source>
</evidence>
<keyword evidence="10" id="KW-1133">Transmembrane helix</keyword>
<dbReference type="GO" id="GO:0036444">
    <property type="term" value="P:calcium import into the mitochondrion"/>
    <property type="evidence" value="ECO:0007669"/>
    <property type="project" value="UniProtKB-UniRule"/>
</dbReference>
<accession>A0A9Q1H936</accession>
<evidence type="ECO:0000256" key="12">
    <source>
        <dbReference type="ARBA" id="ARBA00023128"/>
    </source>
</evidence>
<evidence type="ECO:0000256" key="2">
    <source>
        <dbReference type="ARBA" id="ARBA00008958"/>
    </source>
</evidence>
<dbReference type="Proteomes" id="UP001152320">
    <property type="component" value="Chromosome 8"/>
</dbReference>
<evidence type="ECO:0000256" key="4">
    <source>
        <dbReference type="ARBA" id="ARBA00022448"/>
    </source>
</evidence>
<dbReference type="InterPro" id="IPR018782">
    <property type="entry name" value="MCU_reg"/>
</dbReference>
<keyword evidence="16" id="KW-1185">Reference proteome</keyword>
<evidence type="ECO:0000313" key="15">
    <source>
        <dbReference type="EMBL" id="KAJ8037063.1"/>
    </source>
</evidence>
<dbReference type="EMBL" id="JAIZAY010000008">
    <property type="protein sequence ID" value="KAJ8037063.1"/>
    <property type="molecule type" value="Genomic_DNA"/>
</dbReference>
<evidence type="ECO:0000256" key="7">
    <source>
        <dbReference type="ARBA" id="ARBA00022792"/>
    </source>
</evidence>
<reference evidence="15" key="1">
    <citation type="submission" date="2021-10" db="EMBL/GenBank/DDBJ databases">
        <title>Tropical sea cucumber genome reveals ecological adaptation and Cuvierian tubules defense mechanism.</title>
        <authorList>
            <person name="Chen T."/>
        </authorList>
    </citation>
    <scope>NUCLEOTIDE SEQUENCE</scope>
    <source>
        <strain evidence="15">Nanhai2018</strain>
        <tissue evidence="15">Muscle</tissue>
    </source>
</reference>
<organism evidence="15 16">
    <name type="scientific">Holothuria leucospilota</name>
    <name type="common">Black long sea cucumber</name>
    <name type="synonym">Mertensiothuria leucospilota</name>
    <dbReference type="NCBI Taxonomy" id="206669"/>
    <lineage>
        <taxon>Eukaryota</taxon>
        <taxon>Metazoa</taxon>
        <taxon>Echinodermata</taxon>
        <taxon>Eleutherozoa</taxon>
        <taxon>Echinozoa</taxon>
        <taxon>Holothuroidea</taxon>
        <taxon>Aspidochirotacea</taxon>
        <taxon>Aspidochirotida</taxon>
        <taxon>Holothuriidae</taxon>
        <taxon>Holothuria</taxon>
    </lineage>
</organism>
<evidence type="ECO:0000256" key="5">
    <source>
        <dbReference type="ARBA" id="ARBA00022568"/>
    </source>
</evidence>
<protein>
    <recommendedName>
        <fullName evidence="3 14">Essential MCU regulator, mitochondrial</fullName>
    </recommendedName>
    <alternativeName>
        <fullName evidence="14">Single-pass membrane protein with aspartate-rich tail 1, mitochondrial</fullName>
    </alternativeName>
</protein>
<dbReference type="PANTHER" id="PTHR33904:SF1">
    <property type="entry name" value="ESSENTIAL MCU REGULATOR, MITOCHONDRIAL"/>
    <property type="match status" value="1"/>
</dbReference>
<evidence type="ECO:0000256" key="8">
    <source>
        <dbReference type="ARBA" id="ARBA00022837"/>
    </source>
</evidence>
<evidence type="ECO:0000256" key="3">
    <source>
        <dbReference type="ARBA" id="ARBA00022180"/>
    </source>
</evidence>
<dbReference type="OrthoDB" id="10039145at2759"/>
<keyword evidence="8 14" id="KW-0106">Calcium</keyword>
<keyword evidence="11 14" id="KW-0406">Ion transport</keyword>
<evidence type="ECO:0000256" key="10">
    <source>
        <dbReference type="ARBA" id="ARBA00022989"/>
    </source>
</evidence>
<evidence type="ECO:0000256" key="13">
    <source>
        <dbReference type="ARBA" id="ARBA00023136"/>
    </source>
</evidence>
<comment type="subcellular location">
    <subcellularLocation>
        <location evidence="1 14">Mitochondrion inner membrane</location>
        <topology evidence="1 14">Single-pass membrane protein</topology>
    </subcellularLocation>
</comment>
<keyword evidence="5 14" id="KW-0109">Calcium transport</keyword>
<keyword evidence="13" id="KW-0472">Membrane</keyword>